<dbReference type="Proteomes" id="UP000728032">
    <property type="component" value="Unassembled WGS sequence"/>
</dbReference>
<dbReference type="PANTHER" id="PTHR14963:SF1">
    <property type="entry name" value="RHO GTPASE-ACTIVATING PROTEIN CONUNDRUM"/>
    <property type="match status" value="1"/>
</dbReference>
<evidence type="ECO:0000313" key="3">
    <source>
        <dbReference type="EMBL" id="CAD7662917.1"/>
    </source>
</evidence>
<dbReference type="EMBL" id="CAJPVJ010029952">
    <property type="protein sequence ID" value="CAG2180054.1"/>
    <property type="molecule type" value="Genomic_DNA"/>
</dbReference>
<dbReference type="AlphaFoldDB" id="A0A7R9MP04"/>
<protein>
    <recommendedName>
        <fullName evidence="2">Rho-GAP domain-containing protein</fullName>
    </recommendedName>
</protein>
<dbReference type="PROSITE" id="PS50238">
    <property type="entry name" value="RHOGAP"/>
    <property type="match status" value="1"/>
</dbReference>
<dbReference type="OrthoDB" id="27680at2759"/>
<feature type="domain" description="Rho-GAP" evidence="2">
    <location>
        <begin position="1"/>
        <end position="145"/>
    </location>
</feature>
<evidence type="ECO:0000259" key="2">
    <source>
        <dbReference type="PROSITE" id="PS50238"/>
    </source>
</evidence>
<gene>
    <name evidence="3" type="ORF">ONB1V03_LOCUS19477</name>
</gene>
<dbReference type="GO" id="GO:0005096">
    <property type="term" value="F:GTPase activator activity"/>
    <property type="evidence" value="ECO:0007669"/>
    <property type="project" value="UniProtKB-KW"/>
</dbReference>
<dbReference type="InterPro" id="IPR000198">
    <property type="entry name" value="RhoGAP_dom"/>
</dbReference>
<dbReference type="GO" id="GO:0007165">
    <property type="term" value="P:signal transduction"/>
    <property type="evidence" value="ECO:0007669"/>
    <property type="project" value="InterPro"/>
</dbReference>
<name>A0A7R9MP04_9ACAR</name>
<dbReference type="SMART" id="SM00324">
    <property type="entry name" value="RhoGAP"/>
    <property type="match status" value="1"/>
</dbReference>
<sequence length="145" mass="17185">VLKQELERLFHLYYTNGYKESTEEIFAVLNKYTIYDICSVLKQFIRELPDPLLTQDLLEAFILVPNHENLNKMTVHNIATIMAPNLFPVLAQKKRTKQMEGLKEMETIMERAKDSFYITKTLVYNHLVLFHVPPYLIAQIQRRKK</sequence>
<accession>A0A7R9MP04</accession>
<dbReference type="GO" id="GO:0005737">
    <property type="term" value="C:cytoplasm"/>
    <property type="evidence" value="ECO:0007669"/>
    <property type="project" value="TreeGrafter"/>
</dbReference>
<dbReference type="Pfam" id="PF00620">
    <property type="entry name" value="RhoGAP"/>
    <property type="match status" value="1"/>
</dbReference>
<dbReference type="PANTHER" id="PTHR14963">
    <property type="entry name" value="RHO GTPASE ACTIVATING PROTEIN 18,19-RELATED"/>
    <property type="match status" value="1"/>
</dbReference>
<evidence type="ECO:0000256" key="1">
    <source>
        <dbReference type="ARBA" id="ARBA00022468"/>
    </source>
</evidence>
<dbReference type="Gene3D" id="1.10.555.10">
    <property type="entry name" value="Rho GTPase activation protein"/>
    <property type="match status" value="2"/>
</dbReference>
<organism evidence="3">
    <name type="scientific">Oppiella nova</name>
    <dbReference type="NCBI Taxonomy" id="334625"/>
    <lineage>
        <taxon>Eukaryota</taxon>
        <taxon>Metazoa</taxon>
        <taxon>Ecdysozoa</taxon>
        <taxon>Arthropoda</taxon>
        <taxon>Chelicerata</taxon>
        <taxon>Arachnida</taxon>
        <taxon>Acari</taxon>
        <taxon>Acariformes</taxon>
        <taxon>Sarcoptiformes</taxon>
        <taxon>Oribatida</taxon>
        <taxon>Brachypylina</taxon>
        <taxon>Oppioidea</taxon>
        <taxon>Oppiidae</taxon>
        <taxon>Oppiella</taxon>
    </lineage>
</organism>
<reference evidence="3" key="1">
    <citation type="submission" date="2020-11" db="EMBL/GenBank/DDBJ databases">
        <authorList>
            <person name="Tran Van P."/>
        </authorList>
    </citation>
    <scope>NUCLEOTIDE SEQUENCE</scope>
</reference>
<keyword evidence="1" id="KW-0343">GTPase activation</keyword>
<dbReference type="EMBL" id="OC944777">
    <property type="protein sequence ID" value="CAD7662917.1"/>
    <property type="molecule type" value="Genomic_DNA"/>
</dbReference>
<feature type="non-terminal residue" evidence="3">
    <location>
        <position position="145"/>
    </location>
</feature>
<evidence type="ECO:0000313" key="4">
    <source>
        <dbReference type="Proteomes" id="UP000728032"/>
    </source>
</evidence>
<proteinExistence type="predicted"/>
<dbReference type="InterPro" id="IPR008936">
    <property type="entry name" value="Rho_GTPase_activation_prot"/>
</dbReference>
<dbReference type="SUPFAM" id="SSF48350">
    <property type="entry name" value="GTPase activation domain, GAP"/>
    <property type="match status" value="1"/>
</dbReference>
<dbReference type="GO" id="GO:0051056">
    <property type="term" value="P:regulation of small GTPase mediated signal transduction"/>
    <property type="evidence" value="ECO:0007669"/>
    <property type="project" value="TreeGrafter"/>
</dbReference>
<keyword evidence="4" id="KW-1185">Reference proteome</keyword>
<dbReference type="GO" id="GO:0030833">
    <property type="term" value="P:regulation of actin filament polymerization"/>
    <property type="evidence" value="ECO:0007669"/>
    <property type="project" value="TreeGrafter"/>
</dbReference>